<sequence>MSRPVHYLWRKLETLRKAVDDLESIETRLAYEVETFSVELVMHDLFDALLEEITALEKEAPLAPNDDYAHARLAARSEHKELQAEELFFMARTIGRTAENATIRAHAPHVISQIFAITHELREEGRKKLCGNP</sequence>
<proteinExistence type="predicted"/>
<evidence type="ECO:0000313" key="2">
    <source>
        <dbReference type="Proteomes" id="UP000036185"/>
    </source>
</evidence>
<dbReference type="Proteomes" id="UP000036185">
    <property type="component" value="Chromosome"/>
</dbReference>
<evidence type="ECO:0000313" key="1">
    <source>
        <dbReference type="EMBL" id="AKN77552.1"/>
    </source>
</evidence>
<keyword evidence="2" id="KW-1185">Reference proteome</keyword>
<accession>A0ABM5U261</accession>
<gene>
    <name evidence="1" type="ORF">CulFRC58_1698</name>
</gene>
<dbReference type="EMBL" id="CP011913">
    <property type="protein sequence ID" value="AKN77552.1"/>
    <property type="molecule type" value="Genomic_DNA"/>
</dbReference>
<name>A0ABM5U261_CORUL</name>
<protein>
    <submittedName>
        <fullName evidence="1">Uncharacterized protein</fullName>
    </submittedName>
</protein>
<organism evidence="1 2">
    <name type="scientific">Corynebacterium ulcerans FRC58</name>
    <dbReference type="NCBI Taxonomy" id="1408268"/>
    <lineage>
        <taxon>Bacteria</taxon>
        <taxon>Bacillati</taxon>
        <taxon>Actinomycetota</taxon>
        <taxon>Actinomycetes</taxon>
        <taxon>Mycobacteriales</taxon>
        <taxon>Corynebacteriaceae</taxon>
        <taxon>Corynebacterium</taxon>
    </lineage>
</organism>
<reference evidence="1 2" key="1">
    <citation type="journal article" date="2014" name="Int. J. Syst. Evol. Microbiol.">
        <title>Draft Genome Sequence of Corynebacterium ulcerans FRC58, Isolated from the Bronchitic Aspiration of a Patient in France.</title>
        <authorList>
            <person name="Silva Ado S."/>
            <person name="Barauna R.A."/>
            <person name="de Sa P.C."/>
            <person name="das Gracas D.A."/>
            <person name="Carneiro A.R."/>
            <person name="Thouvenin M."/>
            <person name="Azevedo V."/>
            <person name="Badell E."/>
            <person name="Guiso N."/>
            <person name="da Silva A.L."/>
            <person name="Ramos R.T."/>
        </authorList>
    </citation>
    <scope>NUCLEOTIDE SEQUENCE [LARGE SCALE GENOMIC DNA]</scope>
    <source>
        <strain evidence="1 2">FRC58</strain>
    </source>
</reference>